<dbReference type="Proteomes" id="UP001174136">
    <property type="component" value="Unassembled WGS sequence"/>
</dbReference>
<evidence type="ECO:0000259" key="1">
    <source>
        <dbReference type="PROSITE" id="PS50994"/>
    </source>
</evidence>
<dbReference type="GO" id="GO:0015074">
    <property type="term" value="P:DNA integration"/>
    <property type="evidence" value="ECO:0007669"/>
    <property type="project" value="InterPro"/>
</dbReference>
<proteinExistence type="predicted"/>
<dbReference type="GO" id="GO:0003676">
    <property type="term" value="F:nucleic acid binding"/>
    <property type="evidence" value="ECO:0007669"/>
    <property type="project" value="InterPro"/>
</dbReference>
<dbReference type="InterPro" id="IPR012337">
    <property type="entry name" value="RNaseH-like_sf"/>
</dbReference>
<reference evidence="2" key="1">
    <citation type="journal article" date="2023" name="Front. Mar. Sci.">
        <title>A new Merluccius polli reference genome to investigate the effects of global change in West African waters.</title>
        <authorList>
            <person name="Mateo J.L."/>
            <person name="Blanco-Fernandez C."/>
            <person name="Garcia-Vazquez E."/>
            <person name="Machado-Schiaffino G."/>
        </authorList>
    </citation>
    <scope>NUCLEOTIDE SEQUENCE</scope>
    <source>
        <strain evidence="2">C29</strain>
        <tissue evidence="2">Fin</tissue>
    </source>
</reference>
<dbReference type="InterPro" id="IPR001584">
    <property type="entry name" value="Integrase_cat-core"/>
</dbReference>
<dbReference type="AlphaFoldDB" id="A0AA47MWZ4"/>
<gene>
    <name evidence="2" type="primary">pol_13</name>
    <name evidence="2" type="ORF">N1851_011848</name>
</gene>
<name>A0AA47MWZ4_MERPO</name>
<comment type="caution">
    <text evidence="2">The sequence shown here is derived from an EMBL/GenBank/DDBJ whole genome shotgun (WGS) entry which is preliminary data.</text>
</comment>
<keyword evidence="3" id="KW-1185">Reference proteome</keyword>
<dbReference type="Gene3D" id="3.30.420.10">
    <property type="entry name" value="Ribonuclease H-like superfamily/Ribonuclease H"/>
    <property type="match status" value="1"/>
</dbReference>
<dbReference type="InterPro" id="IPR036397">
    <property type="entry name" value="RNaseH_sf"/>
</dbReference>
<dbReference type="PROSITE" id="PS50994">
    <property type="entry name" value="INTEGRASE"/>
    <property type="match status" value="1"/>
</dbReference>
<dbReference type="Pfam" id="PF00665">
    <property type="entry name" value="rve"/>
    <property type="match status" value="1"/>
</dbReference>
<dbReference type="PANTHER" id="PTHR37984:SF15">
    <property type="entry name" value="INTEGRASE CATALYTIC DOMAIN-CONTAINING PROTEIN"/>
    <property type="match status" value="1"/>
</dbReference>
<dbReference type="EMBL" id="JAOPHQ010002067">
    <property type="protein sequence ID" value="KAK0148238.1"/>
    <property type="molecule type" value="Genomic_DNA"/>
</dbReference>
<evidence type="ECO:0000313" key="2">
    <source>
        <dbReference type="EMBL" id="KAK0148238.1"/>
    </source>
</evidence>
<accession>A0AA47MWZ4</accession>
<dbReference type="InterPro" id="IPR050951">
    <property type="entry name" value="Retrovirus_Pol_polyprotein"/>
</dbReference>
<dbReference type="SUPFAM" id="SSF53098">
    <property type="entry name" value="Ribonuclease H-like"/>
    <property type="match status" value="1"/>
</dbReference>
<evidence type="ECO:0000313" key="3">
    <source>
        <dbReference type="Proteomes" id="UP001174136"/>
    </source>
</evidence>
<feature type="domain" description="Integrase catalytic" evidence="1">
    <location>
        <begin position="42"/>
        <end position="142"/>
    </location>
</feature>
<protein>
    <submittedName>
        <fullName evidence="2">Gag-Pol polyprotein</fullName>
    </submittedName>
</protein>
<dbReference type="PANTHER" id="PTHR37984">
    <property type="entry name" value="PROTEIN CBG26694"/>
    <property type="match status" value="1"/>
</dbReference>
<organism evidence="2 3">
    <name type="scientific">Merluccius polli</name>
    <name type="common">Benguela hake</name>
    <name type="synonym">Merluccius cadenati</name>
    <dbReference type="NCBI Taxonomy" id="89951"/>
    <lineage>
        <taxon>Eukaryota</taxon>
        <taxon>Metazoa</taxon>
        <taxon>Chordata</taxon>
        <taxon>Craniata</taxon>
        <taxon>Vertebrata</taxon>
        <taxon>Euteleostomi</taxon>
        <taxon>Actinopterygii</taxon>
        <taxon>Neopterygii</taxon>
        <taxon>Teleostei</taxon>
        <taxon>Neoteleostei</taxon>
        <taxon>Acanthomorphata</taxon>
        <taxon>Zeiogadaria</taxon>
        <taxon>Gadariae</taxon>
        <taxon>Gadiformes</taxon>
        <taxon>Gadoidei</taxon>
        <taxon>Merlucciidae</taxon>
        <taxon>Merluccius</taxon>
    </lineage>
</organism>
<sequence length="142" mass="16181">MGIKVVREPLSCYESVVTGRDCEKMWNDGVSSVSGVWWPRQSNRGPLEVVAVDFTTLERTSDGQENVLVVTDIFSKFTQAYPTPNQKACTVARVLTEKWFYIYGVPQRIHSDQGRSFESDLLKNLCKLYGVQKSRTTPYHPE</sequence>